<name>A0A2S8BNC8_9MYCO</name>
<keyword evidence="1" id="KW-0812">Transmembrane</keyword>
<feature type="transmembrane region" description="Helical" evidence="1">
    <location>
        <begin position="30"/>
        <end position="50"/>
    </location>
</feature>
<evidence type="ECO:0000313" key="3">
    <source>
        <dbReference type="Proteomes" id="UP000238296"/>
    </source>
</evidence>
<evidence type="ECO:0000313" key="2">
    <source>
        <dbReference type="EMBL" id="PQM48066.1"/>
    </source>
</evidence>
<proteinExistence type="predicted"/>
<protein>
    <submittedName>
        <fullName evidence="2">Uncharacterized protein</fullName>
    </submittedName>
</protein>
<keyword evidence="1" id="KW-0472">Membrane</keyword>
<accession>A0A2S8BNC8</accession>
<comment type="caution">
    <text evidence="2">The sequence shown here is derived from an EMBL/GenBank/DDBJ whole genome shotgun (WGS) entry which is preliminary data.</text>
</comment>
<dbReference type="AlphaFoldDB" id="A0A2S8BNC8"/>
<reference evidence="2 3" key="1">
    <citation type="journal article" date="2017" name="Int. J. Syst. Evol. Microbiol.">
        <title>Mycobacterium talmoniae sp. nov., a slowly growing mycobacterium isolated from human respiratory samples.</title>
        <authorList>
            <person name="Davidson R.M."/>
            <person name="DeGroote M.A."/>
            <person name="Marola J.L."/>
            <person name="Buss S."/>
            <person name="Jones V."/>
            <person name="McNeil M.R."/>
            <person name="Freifeld A.G."/>
            <person name="Elaine Epperson L."/>
            <person name="Hasan N.A."/>
            <person name="Jackson M."/>
            <person name="Iwen P.C."/>
            <person name="Salfinger M."/>
            <person name="Strong M."/>
        </authorList>
    </citation>
    <scope>NUCLEOTIDE SEQUENCE [LARGE SCALE GENOMIC DNA]</scope>
    <source>
        <strain evidence="2 3">ATCC BAA-2683</strain>
    </source>
</reference>
<keyword evidence="1" id="KW-1133">Transmembrane helix</keyword>
<gene>
    <name evidence="2" type="ORF">C1Y40_01701</name>
</gene>
<dbReference type="EMBL" id="PPEA01000249">
    <property type="protein sequence ID" value="PQM48066.1"/>
    <property type="molecule type" value="Genomic_DNA"/>
</dbReference>
<evidence type="ECO:0000256" key="1">
    <source>
        <dbReference type="SAM" id="Phobius"/>
    </source>
</evidence>
<dbReference type="Proteomes" id="UP000238296">
    <property type="component" value="Unassembled WGS sequence"/>
</dbReference>
<organism evidence="2 3">
    <name type="scientific">Mycobacterium talmoniae</name>
    <dbReference type="NCBI Taxonomy" id="1858794"/>
    <lineage>
        <taxon>Bacteria</taxon>
        <taxon>Bacillati</taxon>
        <taxon>Actinomycetota</taxon>
        <taxon>Actinomycetes</taxon>
        <taxon>Mycobacteriales</taxon>
        <taxon>Mycobacteriaceae</taxon>
        <taxon>Mycobacterium</taxon>
    </lineage>
</organism>
<sequence>MQRLPRNDVSVLSDIPGVEVVSMGRIVRGVVAALVSVAAIGVGVAVAPVAQAAPRCLFEGDWNCEGTPPYNGPGLNTWDVPGTYGGWTTNPLQCDPITGQCRQVVTP</sequence>